<dbReference type="InterPro" id="IPR005467">
    <property type="entry name" value="His_kinase_dom"/>
</dbReference>
<feature type="transmembrane region" description="Helical" evidence="3">
    <location>
        <begin position="12"/>
        <end position="35"/>
    </location>
</feature>
<evidence type="ECO:0000256" key="3">
    <source>
        <dbReference type="SAM" id="Phobius"/>
    </source>
</evidence>
<dbReference type="SMART" id="SM00387">
    <property type="entry name" value="HATPase_c"/>
    <property type="match status" value="1"/>
</dbReference>
<dbReference type="PROSITE" id="PS50109">
    <property type="entry name" value="HIS_KIN"/>
    <property type="match status" value="1"/>
</dbReference>
<evidence type="ECO:0000313" key="6">
    <source>
        <dbReference type="EMBL" id="RRJ84545.1"/>
    </source>
</evidence>
<dbReference type="Gene3D" id="3.30.565.10">
    <property type="entry name" value="Histidine kinase-like ATPase, C-terminal domain"/>
    <property type="match status" value="1"/>
</dbReference>
<keyword evidence="7" id="KW-1185">Reference proteome</keyword>
<dbReference type="Gene3D" id="1.10.287.130">
    <property type="match status" value="1"/>
</dbReference>
<feature type="transmembrane region" description="Helical" evidence="3">
    <location>
        <begin position="149"/>
        <end position="171"/>
    </location>
</feature>
<organism evidence="6 7">
    <name type="scientific">Aestuariirhabdus litorea</name>
    <dbReference type="NCBI Taxonomy" id="2528527"/>
    <lineage>
        <taxon>Bacteria</taxon>
        <taxon>Pseudomonadati</taxon>
        <taxon>Pseudomonadota</taxon>
        <taxon>Gammaproteobacteria</taxon>
        <taxon>Oceanospirillales</taxon>
        <taxon>Aestuariirhabdaceae</taxon>
        <taxon>Aestuariirhabdus</taxon>
    </lineage>
</organism>
<feature type="domain" description="Histidine kinase" evidence="4">
    <location>
        <begin position="518"/>
        <end position="751"/>
    </location>
</feature>
<evidence type="ECO:0000256" key="2">
    <source>
        <dbReference type="ARBA" id="ARBA00012438"/>
    </source>
</evidence>
<dbReference type="SMART" id="SM00091">
    <property type="entry name" value="PAS"/>
    <property type="match status" value="2"/>
</dbReference>
<keyword evidence="3" id="KW-0472">Membrane</keyword>
<dbReference type="Gene3D" id="6.10.340.10">
    <property type="match status" value="1"/>
</dbReference>
<comment type="catalytic activity">
    <reaction evidence="1">
        <text>ATP + protein L-histidine = ADP + protein N-phospho-L-histidine.</text>
        <dbReference type="EC" id="2.7.13.3"/>
    </reaction>
</comment>
<dbReference type="RefSeq" id="WP_125014976.1">
    <property type="nucleotide sequence ID" value="NZ_QWEZ01000001.1"/>
</dbReference>
<dbReference type="SUPFAM" id="SSF55874">
    <property type="entry name" value="ATPase domain of HSP90 chaperone/DNA topoisomerase II/histidine kinase"/>
    <property type="match status" value="1"/>
</dbReference>
<reference evidence="6 7" key="1">
    <citation type="submission" date="2018-08" db="EMBL/GenBank/DDBJ databases">
        <authorList>
            <person name="Khan S.A."/>
        </authorList>
    </citation>
    <scope>NUCLEOTIDE SEQUENCE [LARGE SCALE GENOMIC DNA]</scope>
    <source>
        <strain evidence="6 7">GTF-13</strain>
    </source>
</reference>
<gene>
    <name evidence="6" type="ORF">D0544_05420</name>
</gene>
<comment type="caution">
    <text evidence="6">The sequence shown here is derived from an EMBL/GenBank/DDBJ whole genome shotgun (WGS) entry which is preliminary data.</text>
</comment>
<dbReference type="GO" id="GO:0004673">
    <property type="term" value="F:protein histidine kinase activity"/>
    <property type="evidence" value="ECO:0007669"/>
    <property type="project" value="UniProtKB-EC"/>
</dbReference>
<dbReference type="SUPFAM" id="SSF55785">
    <property type="entry name" value="PYP-like sensor domain (PAS domain)"/>
    <property type="match status" value="2"/>
</dbReference>
<dbReference type="InterPro" id="IPR035965">
    <property type="entry name" value="PAS-like_dom_sf"/>
</dbReference>
<dbReference type="EC" id="2.7.13.3" evidence="2"/>
<evidence type="ECO:0000313" key="7">
    <source>
        <dbReference type="Proteomes" id="UP000280792"/>
    </source>
</evidence>
<dbReference type="Proteomes" id="UP000280792">
    <property type="component" value="Unassembled WGS sequence"/>
</dbReference>
<dbReference type="InterPro" id="IPR000014">
    <property type="entry name" value="PAS"/>
</dbReference>
<dbReference type="AlphaFoldDB" id="A0A3P3VPB2"/>
<dbReference type="InterPro" id="IPR003594">
    <property type="entry name" value="HATPase_dom"/>
</dbReference>
<evidence type="ECO:0000259" key="5">
    <source>
        <dbReference type="PROSITE" id="PS50112"/>
    </source>
</evidence>
<feature type="domain" description="PAS" evidence="5">
    <location>
        <begin position="358"/>
        <end position="400"/>
    </location>
</feature>
<dbReference type="InterPro" id="IPR036890">
    <property type="entry name" value="HATPase_C_sf"/>
</dbReference>
<protein>
    <recommendedName>
        <fullName evidence="2">histidine kinase</fullName>
        <ecNumber evidence="2">2.7.13.3</ecNumber>
    </recommendedName>
</protein>
<dbReference type="PANTHER" id="PTHR43065">
    <property type="entry name" value="SENSOR HISTIDINE KINASE"/>
    <property type="match status" value="1"/>
</dbReference>
<dbReference type="PRINTS" id="PR00344">
    <property type="entry name" value="BCTRLSENSOR"/>
</dbReference>
<dbReference type="PROSITE" id="PS50112">
    <property type="entry name" value="PAS"/>
    <property type="match status" value="1"/>
</dbReference>
<dbReference type="Pfam" id="PF13188">
    <property type="entry name" value="PAS_8"/>
    <property type="match status" value="1"/>
</dbReference>
<evidence type="ECO:0000256" key="1">
    <source>
        <dbReference type="ARBA" id="ARBA00000085"/>
    </source>
</evidence>
<reference evidence="6 7" key="2">
    <citation type="submission" date="2018-12" db="EMBL/GenBank/DDBJ databases">
        <title>Simiduia agarivorans gen. nov., sp. nov., a marine, agarolytic bacterium isolated from shallow coastal water from Keelung, Taiwan.</title>
        <authorList>
            <person name="Shieh W.Y."/>
        </authorList>
    </citation>
    <scope>NUCLEOTIDE SEQUENCE [LARGE SCALE GENOMIC DNA]</scope>
    <source>
        <strain evidence="6 7">GTF-13</strain>
    </source>
</reference>
<keyword evidence="3" id="KW-1133">Transmembrane helix</keyword>
<keyword evidence="3" id="KW-0812">Transmembrane</keyword>
<proteinExistence type="predicted"/>
<dbReference type="Gene3D" id="3.30.450.20">
    <property type="entry name" value="PAS domain"/>
    <property type="match status" value="2"/>
</dbReference>
<dbReference type="Pfam" id="PF02518">
    <property type="entry name" value="HATPase_c"/>
    <property type="match status" value="1"/>
</dbReference>
<dbReference type="EMBL" id="QWEZ01000001">
    <property type="protein sequence ID" value="RRJ84545.1"/>
    <property type="molecule type" value="Genomic_DNA"/>
</dbReference>
<dbReference type="InterPro" id="IPR004358">
    <property type="entry name" value="Sig_transdc_His_kin-like_C"/>
</dbReference>
<accession>A0A3P3VPB2</accession>
<sequence length="760" mass="84687">MMRWYNSRPLSVKFLLLALPPSILVGLFFLGFVLLNQARLLEENNRGYAQSLAVRDAELLSRPLWNLEESSVLAILETIKAEQRLTCLELVNVLGFEDYPTYGNCSPQPNTVTLLQPIIFNDLQGQHRLGELRLALDISADTHTLFQSAIILGGQILLMLTALSIGIFWGFRATILRPISEVSESIKAFRRTGVRQVVDCSSDDELGQLIREYNSGLVSQQESERAILQASREFETTIQSLPFALILVNSSHEVIATNDAFEQQFSYSDWDQETIDTWCLQAFPDEVYREESIALMGIHIAHANKTGRQTDPLVREIKDTLGRTRTTEIRYFSLETRGVFTLTDITSHKHAEREIAKSAERFETTIKNLPFALAVTNSDQELEMVNTEFTRLFGYELSDIDSYSDWLAQSRPLPGSQVLPGALQDLASLASTSGQVVGPIEAQVGDKSGYYIPVEARLLQLTDRNIWAMTDITERVKAQIQLRQARDHAEQMLNELRITQSSLIQSEKLASLGSLVAGIAHEINTPVGIGVTVASSLGDRLKRIKEATESGALRKSDFEQFIREVDEATVLLNSSLSNAAHLIQDFKQVAADQTSSQRRRFNLLTVVSEVMSTLSPKLKHTRHKVIEQIDPDIVMDSYPGPLGQIITNLVNNALIHAFEGIKQGTIQVTAYRDDEHQAARILFKDSGCGMSEEQLTRIFDPFYTTRMGDGGTGLGMNIVYNITNNILGGTINVTSKLGGGTLFELRLPLTAPVTNSRDHL</sequence>
<evidence type="ECO:0000259" key="4">
    <source>
        <dbReference type="PROSITE" id="PS50109"/>
    </source>
</evidence>
<name>A0A3P3VPB2_9GAMM</name>